<gene>
    <name evidence="2" type="ORF">EYF80_004456</name>
</gene>
<dbReference type="AlphaFoldDB" id="A0A4Z2J6D5"/>
<evidence type="ECO:0000313" key="2">
    <source>
        <dbReference type="EMBL" id="TNN85434.1"/>
    </source>
</evidence>
<sequence length="121" mass="13443">MKRLPLKSPRTVNGSDDPRAAQLTLEDRLSSVALSSFLSLLVLERLLGLDHLLGDILIHAQGLLFLPPLAPGLHPGNQTQHGSSNDRRDARQRSGVRAAQKFMRLPDALSRHAYLRLKYSM</sequence>
<reference evidence="2 3" key="1">
    <citation type="submission" date="2019-03" db="EMBL/GenBank/DDBJ databases">
        <title>First draft genome of Liparis tanakae, snailfish: a comprehensive survey of snailfish specific genes.</title>
        <authorList>
            <person name="Kim W."/>
            <person name="Song I."/>
            <person name="Jeong J.-H."/>
            <person name="Kim D."/>
            <person name="Kim S."/>
            <person name="Ryu S."/>
            <person name="Song J.Y."/>
            <person name="Lee S.K."/>
        </authorList>
    </citation>
    <scope>NUCLEOTIDE SEQUENCE [LARGE SCALE GENOMIC DNA]</scope>
    <source>
        <tissue evidence="2">Muscle</tissue>
    </source>
</reference>
<accession>A0A4Z2J6D5</accession>
<protein>
    <submittedName>
        <fullName evidence="2">Uncharacterized protein</fullName>
    </submittedName>
</protein>
<name>A0A4Z2J6D5_9TELE</name>
<evidence type="ECO:0000313" key="3">
    <source>
        <dbReference type="Proteomes" id="UP000314294"/>
    </source>
</evidence>
<dbReference type="Proteomes" id="UP000314294">
    <property type="component" value="Unassembled WGS sequence"/>
</dbReference>
<organism evidence="2 3">
    <name type="scientific">Liparis tanakae</name>
    <name type="common">Tanaka's snailfish</name>
    <dbReference type="NCBI Taxonomy" id="230148"/>
    <lineage>
        <taxon>Eukaryota</taxon>
        <taxon>Metazoa</taxon>
        <taxon>Chordata</taxon>
        <taxon>Craniata</taxon>
        <taxon>Vertebrata</taxon>
        <taxon>Euteleostomi</taxon>
        <taxon>Actinopterygii</taxon>
        <taxon>Neopterygii</taxon>
        <taxon>Teleostei</taxon>
        <taxon>Neoteleostei</taxon>
        <taxon>Acanthomorphata</taxon>
        <taxon>Eupercaria</taxon>
        <taxon>Perciformes</taxon>
        <taxon>Cottioidei</taxon>
        <taxon>Cottales</taxon>
        <taxon>Liparidae</taxon>
        <taxon>Liparis</taxon>
    </lineage>
</organism>
<keyword evidence="3" id="KW-1185">Reference proteome</keyword>
<dbReference type="EMBL" id="SRLO01000021">
    <property type="protein sequence ID" value="TNN85434.1"/>
    <property type="molecule type" value="Genomic_DNA"/>
</dbReference>
<evidence type="ECO:0000256" key="1">
    <source>
        <dbReference type="SAM" id="MobiDB-lite"/>
    </source>
</evidence>
<comment type="caution">
    <text evidence="2">The sequence shown here is derived from an EMBL/GenBank/DDBJ whole genome shotgun (WGS) entry which is preliminary data.</text>
</comment>
<feature type="region of interest" description="Disordered" evidence="1">
    <location>
        <begin position="74"/>
        <end position="97"/>
    </location>
</feature>
<proteinExistence type="predicted"/>